<dbReference type="InterPro" id="IPR040570">
    <property type="entry name" value="LAL_C2"/>
</dbReference>
<proteinExistence type="predicted"/>
<comment type="caution">
    <text evidence="6">The sequence shown here is derived from an EMBL/GenBank/DDBJ whole genome shotgun (WGS) entry which is preliminary data.</text>
</comment>
<dbReference type="PANTHER" id="PTHR10314">
    <property type="entry name" value="CYSTATHIONINE BETA-SYNTHASE"/>
    <property type="match status" value="1"/>
</dbReference>
<dbReference type="Pfam" id="PF18130">
    <property type="entry name" value="ATPgrasp_N"/>
    <property type="match status" value="1"/>
</dbReference>
<dbReference type="Proteomes" id="UP001183535">
    <property type="component" value="Unassembled WGS sequence"/>
</dbReference>
<feature type="domain" description="ATP-grasp" evidence="5">
    <location>
        <begin position="448"/>
        <end position="647"/>
    </location>
</feature>
<dbReference type="InterPro" id="IPR050214">
    <property type="entry name" value="Cys_Synth/Cystath_Beta-Synth"/>
</dbReference>
<evidence type="ECO:0000256" key="4">
    <source>
        <dbReference type="SAM" id="MobiDB-lite"/>
    </source>
</evidence>
<sequence length="762" mass="80061">MRHDTVVDAIGNTPVVRLRVAAAEGVEVYAKLELLNPYAMKDRVARRVILEARRSGALRDGAPIVESSSGTMALGVALVGTYLGHPVHIVTDPRIDPVTLAKLEAMGCEVHVVEAMTAQGWQSARLERLADLMRDLPGAWWPQQYSNPDNPAAYRTLAAELLDDLGTVDVLVGSVGSGGSLCGTSAALLESAPDLKVVGVDCVGSVLFGQPDIAGRKQSGLGNSLHPENIDHRLLDEVHWLSDDEAFEATRSLARDQKIFAGNTSGSVYRVLTHLAAHAAPGTRIVGIMPDRGDRYTDTVYRHETSGPVATAPVEVPLGTTVGSWSYASMPRRDRPVLAFVESNTTGTGMLALRTATRLGFAPVLLTKDPARYQGLDATRCEAVTCDTEDDAAVRAAVAAAAAGRTVAGVTTTSDFYLAHTARLARALGLPGHAQETAAACRDKSLTRQALGDAGVRQPLHAVVGDRSGAAAAVASVGLPCVVKPADGSGSQDVRWCGDEATALAQVALILAATENTRGQARAGKALVEEYVEGPEYSVEMFCADGEAVCVGVTQRTTTRLPYFVETGHLFPAALSSAARAELAETARHALKAIGFERGPAHVEARLTEAGAVVMEINGRLAGGMIPELVRAATGIDLLDQQVRAATGRPLRLVADRARHAGLRFLTAPRHGRLIGVTGTAEAARVPGVESVVTTGTPGRLVRPPRDAYDRLGHVIAVAATPQEVDAALDRAMELLHVETAPTASNGDEAEGEPGVPARPVH</sequence>
<dbReference type="Pfam" id="PF13535">
    <property type="entry name" value="ATP-grasp_4"/>
    <property type="match status" value="1"/>
</dbReference>
<dbReference type="Pfam" id="PF00291">
    <property type="entry name" value="PALP"/>
    <property type="match status" value="1"/>
</dbReference>
<dbReference type="Pfam" id="PF18603">
    <property type="entry name" value="LAL_C2"/>
    <property type="match status" value="1"/>
</dbReference>
<dbReference type="SMART" id="SM01209">
    <property type="entry name" value="GARS_A"/>
    <property type="match status" value="1"/>
</dbReference>
<dbReference type="CDD" id="cd01561">
    <property type="entry name" value="CBS_like"/>
    <property type="match status" value="1"/>
</dbReference>
<dbReference type="InterPro" id="IPR036052">
    <property type="entry name" value="TrpB-like_PALP_sf"/>
</dbReference>
<dbReference type="EMBL" id="JAVRES010000037">
    <property type="protein sequence ID" value="MDT0440132.1"/>
    <property type="molecule type" value="Genomic_DNA"/>
</dbReference>
<keyword evidence="3" id="KW-0067">ATP-binding</keyword>
<evidence type="ECO:0000313" key="7">
    <source>
        <dbReference type="Proteomes" id="UP001183535"/>
    </source>
</evidence>
<evidence type="ECO:0000256" key="2">
    <source>
        <dbReference type="ARBA" id="ARBA00022898"/>
    </source>
</evidence>
<dbReference type="RefSeq" id="WP_093836496.1">
    <property type="nucleotide sequence ID" value="NZ_JAVRES010000037.1"/>
</dbReference>
<keyword evidence="2" id="KW-0663">Pyridoxal phosphate</keyword>
<dbReference type="InterPro" id="IPR041472">
    <property type="entry name" value="BL00235/CARNS1_N"/>
</dbReference>
<evidence type="ECO:0000256" key="3">
    <source>
        <dbReference type="PROSITE-ProRule" id="PRU00409"/>
    </source>
</evidence>
<dbReference type="GO" id="GO:0005524">
    <property type="term" value="F:ATP binding"/>
    <property type="evidence" value="ECO:0007669"/>
    <property type="project" value="UniProtKB-UniRule"/>
</dbReference>
<dbReference type="Gene3D" id="3.30.470.20">
    <property type="entry name" value="ATP-grasp fold, B domain"/>
    <property type="match status" value="1"/>
</dbReference>
<dbReference type="GO" id="GO:1901605">
    <property type="term" value="P:alpha-amino acid metabolic process"/>
    <property type="evidence" value="ECO:0007669"/>
    <property type="project" value="UniProtKB-ARBA"/>
</dbReference>
<dbReference type="Gene3D" id="3.40.50.1100">
    <property type="match status" value="2"/>
</dbReference>
<gene>
    <name evidence="6" type="ORF">RM877_36290</name>
</gene>
<dbReference type="InterPro" id="IPR011761">
    <property type="entry name" value="ATP-grasp"/>
</dbReference>
<keyword evidence="7" id="KW-1185">Reference proteome</keyword>
<reference evidence="7" key="1">
    <citation type="submission" date="2023-07" db="EMBL/GenBank/DDBJ databases">
        <title>30 novel species of actinomycetes from the DSMZ collection.</title>
        <authorList>
            <person name="Nouioui I."/>
        </authorList>
    </citation>
    <scope>NUCLEOTIDE SEQUENCE [LARGE SCALE GENOMIC DNA]</scope>
    <source>
        <strain evidence="7">DSM 41981</strain>
    </source>
</reference>
<dbReference type="PROSITE" id="PS50975">
    <property type="entry name" value="ATP_GRASP"/>
    <property type="match status" value="1"/>
</dbReference>
<name>A0ABD5EZF4_9ACTN</name>
<dbReference type="InterPro" id="IPR001926">
    <property type="entry name" value="TrpB-like_PALP"/>
</dbReference>
<accession>A0ABD5EZF4</accession>
<keyword evidence="3" id="KW-0547">Nucleotide-binding</keyword>
<dbReference type="AlphaFoldDB" id="A0ABD5EZF4"/>
<protein>
    <submittedName>
        <fullName evidence="6">Pyridoxal-phosphate dependent enzyme</fullName>
    </submittedName>
</protein>
<comment type="cofactor">
    <cofactor evidence="1">
        <name>pyridoxal 5'-phosphate</name>
        <dbReference type="ChEBI" id="CHEBI:597326"/>
    </cofactor>
</comment>
<evidence type="ECO:0000313" key="6">
    <source>
        <dbReference type="EMBL" id="MDT0440132.1"/>
    </source>
</evidence>
<dbReference type="SUPFAM" id="SSF56059">
    <property type="entry name" value="Glutathione synthetase ATP-binding domain-like"/>
    <property type="match status" value="1"/>
</dbReference>
<dbReference type="SUPFAM" id="SSF53686">
    <property type="entry name" value="Tryptophan synthase beta subunit-like PLP-dependent enzymes"/>
    <property type="match status" value="1"/>
</dbReference>
<organism evidence="6 7">
    <name type="scientific">Streptomyces doudnae</name>
    <dbReference type="NCBI Taxonomy" id="3075536"/>
    <lineage>
        <taxon>Bacteria</taxon>
        <taxon>Bacillati</taxon>
        <taxon>Actinomycetota</taxon>
        <taxon>Actinomycetes</taxon>
        <taxon>Kitasatosporales</taxon>
        <taxon>Streptomycetaceae</taxon>
        <taxon>Streptomyces</taxon>
    </lineage>
</organism>
<dbReference type="Gene3D" id="3.40.50.20">
    <property type="match status" value="1"/>
</dbReference>
<feature type="region of interest" description="Disordered" evidence="4">
    <location>
        <begin position="740"/>
        <end position="762"/>
    </location>
</feature>
<evidence type="ECO:0000256" key="1">
    <source>
        <dbReference type="ARBA" id="ARBA00001933"/>
    </source>
</evidence>
<evidence type="ECO:0000259" key="5">
    <source>
        <dbReference type="PROSITE" id="PS50975"/>
    </source>
</evidence>